<feature type="binding site" evidence="11">
    <location>
        <position position="112"/>
    </location>
    <ligand>
        <name>Fe cation</name>
        <dbReference type="ChEBI" id="CHEBI:24875"/>
        <label>1</label>
    </ligand>
</feature>
<feature type="binding site" evidence="11">
    <location>
        <position position="112"/>
    </location>
    <ligand>
        <name>Fe cation</name>
        <dbReference type="ChEBI" id="CHEBI:24875"/>
        <label>2</label>
    </ligand>
</feature>
<dbReference type="InterPro" id="IPR005067">
    <property type="entry name" value="Fatty_acid_desaturase-2"/>
</dbReference>
<evidence type="ECO:0000256" key="7">
    <source>
        <dbReference type="ARBA" id="ARBA00023002"/>
    </source>
</evidence>
<dbReference type="GO" id="GO:0005829">
    <property type="term" value="C:cytosol"/>
    <property type="evidence" value="ECO:0007669"/>
    <property type="project" value="TreeGrafter"/>
</dbReference>
<keyword evidence="9" id="KW-0443">Lipid metabolism</keyword>
<keyword evidence="5 11" id="KW-0479">Metal-binding</keyword>
<keyword evidence="7" id="KW-0560">Oxidoreductase</keyword>
<name>A0A5N8WW67_9ACTN</name>
<feature type="binding site" evidence="11">
    <location>
        <position position="196"/>
    </location>
    <ligand>
        <name>Fe cation</name>
        <dbReference type="ChEBI" id="CHEBI:24875"/>
        <label>2</label>
    </ligand>
</feature>
<accession>A0A5N8WW67</accession>
<feature type="binding site" evidence="11">
    <location>
        <position position="193"/>
    </location>
    <ligand>
        <name>Fe cation</name>
        <dbReference type="ChEBI" id="CHEBI:24875"/>
        <label>1</label>
    </ligand>
</feature>
<keyword evidence="10" id="KW-0275">Fatty acid biosynthesis</keyword>
<dbReference type="GO" id="GO:0045300">
    <property type="term" value="F:stearoyl-[ACP] desaturase activity"/>
    <property type="evidence" value="ECO:0007669"/>
    <property type="project" value="InterPro"/>
</dbReference>
<evidence type="ECO:0000256" key="9">
    <source>
        <dbReference type="ARBA" id="ARBA00023098"/>
    </source>
</evidence>
<organism evidence="12 13">
    <name type="scientific">Streptomyces acidicola</name>
    <dbReference type="NCBI Taxonomy" id="2596892"/>
    <lineage>
        <taxon>Bacteria</taxon>
        <taxon>Bacillati</taxon>
        <taxon>Actinomycetota</taxon>
        <taxon>Actinomycetes</taxon>
        <taxon>Kitasatosporales</taxon>
        <taxon>Streptomycetaceae</taxon>
        <taxon>Streptomyces</taxon>
    </lineage>
</organism>
<dbReference type="PIRSF" id="PIRSF000346">
    <property type="entry name" value="Dlt9_acylACP_des"/>
    <property type="match status" value="1"/>
</dbReference>
<keyword evidence="4" id="KW-0444">Lipid biosynthesis</keyword>
<evidence type="ECO:0000256" key="2">
    <source>
        <dbReference type="ARBA" id="ARBA00008749"/>
    </source>
</evidence>
<dbReference type="Pfam" id="PF03405">
    <property type="entry name" value="FA_desaturase_2"/>
    <property type="match status" value="1"/>
</dbReference>
<feature type="binding site" evidence="11">
    <location>
        <position position="193"/>
    </location>
    <ligand>
        <name>Fe cation</name>
        <dbReference type="ChEBI" id="CHEBI:24875"/>
        <label>2</label>
    </ligand>
</feature>
<dbReference type="SUPFAM" id="SSF47240">
    <property type="entry name" value="Ferritin-like"/>
    <property type="match status" value="1"/>
</dbReference>
<feature type="binding site" evidence="11">
    <location>
        <position position="163"/>
    </location>
    <ligand>
        <name>Fe cation</name>
        <dbReference type="ChEBI" id="CHEBI:24875"/>
        <label>2</label>
    </ligand>
</feature>
<comment type="cofactor">
    <cofactor evidence="11">
        <name>Fe cation</name>
        <dbReference type="ChEBI" id="CHEBI:24875"/>
    </cofactor>
    <text evidence="11">Binds 2 iron ions per subunit.</text>
</comment>
<comment type="subunit">
    <text evidence="3">Homodimer.</text>
</comment>
<dbReference type="Proteomes" id="UP000373149">
    <property type="component" value="Unassembled WGS sequence"/>
</dbReference>
<dbReference type="PANTHER" id="PTHR31155">
    <property type="entry name" value="ACYL- ACYL-CARRIER-PROTEIN DESATURASE-RELATED"/>
    <property type="match status" value="1"/>
</dbReference>
<comment type="cofactor">
    <cofactor evidence="1">
        <name>Fe(2+)</name>
        <dbReference type="ChEBI" id="CHEBI:29033"/>
    </cofactor>
</comment>
<evidence type="ECO:0000256" key="3">
    <source>
        <dbReference type="ARBA" id="ARBA00011738"/>
    </source>
</evidence>
<proteinExistence type="inferred from homology"/>
<keyword evidence="13" id="KW-1185">Reference proteome</keyword>
<feature type="binding site" evidence="11">
    <location>
        <position position="82"/>
    </location>
    <ligand>
        <name>Fe cation</name>
        <dbReference type="ChEBI" id="CHEBI:24875"/>
        <label>1</label>
    </ligand>
</feature>
<dbReference type="Gene3D" id="1.10.620.20">
    <property type="entry name" value="Ribonucleotide Reductase, subunit A"/>
    <property type="match status" value="1"/>
</dbReference>
<gene>
    <name evidence="12" type="ORF">FPZ41_21705</name>
</gene>
<comment type="similarity">
    <text evidence="2">Belongs to the fatty acid desaturase type 2 family.</text>
</comment>
<comment type="caution">
    <text evidence="12">The sequence shown here is derived from an EMBL/GenBank/DDBJ whole genome shotgun (WGS) entry which is preliminary data.</text>
</comment>
<dbReference type="GO" id="GO:0006633">
    <property type="term" value="P:fatty acid biosynthetic process"/>
    <property type="evidence" value="ECO:0007669"/>
    <property type="project" value="UniProtKB-KW"/>
</dbReference>
<feature type="binding site" evidence="11">
    <location>
        <position position="115"/>
    </location>
    <ligand>
        <name>Fe cation</name>
        <dbReference type="ChEBI" id="CHEBI:24875"/>
        <label>1</label>
    </ligand>
</feature>
<dbReference type="AlphaFoldDB" id="A0A5N8WW67"/>
<sequence>MTDSAPVTSDHEPGWLIDLEPVVEQLLDRHLRTSQEWFPHQYVPWGQGRDFDGPLDGIPWQDAQSALSPTARSVLMLSILTEDNLPSYFQSLESFGRAPAWREWAHRWAAEEDRHATVMRAYAHAARALDPVVLERLRMQHMATVAPERPTQEEGLAYVMVQELATRVAHRATAANCGEPVCERLFTRVAQDENLHMLFYRDLFRALLDFRPDAAMNALSRTVRHFAMPARNLPEVTRLSNEVAAAGWYDLKTYRDDVLKPLLRSLGVMDRPNLSSSAEQARERIASMMTFLDRTVRRVEDRRAAVDEARTDSGTPAV</sequence>
<dbReference type="RefSeq" id="WP_152865042.1">
    <property type="nucleotide sequence ID" value="NZ_VMNX01000081.1"/>
</dbReference>
<evidence type="ECO:0000256" key="5">
    <source>
        <dbReference type="ARBA" id="ARBA00022723"/>
    </source>
</evidence>
<evidence type="ECO:0000256" key="1">
    <source>
        <dbReference type="ARBA" id="ARBA00001954"/>
    </source>
</evidence>
<evidence type="ECO:0000256" key="8">
    <source>
        <dbReference type="ARBA" id="ARBA00023004"/>
    </source>
</evidence>
<evidence type="ECO:0000256" key="10">
    <source>
        <dbReference type="ARBA" id="ARBA00023160"/>
    </source>
</evidence>
<evidence type="ECO:0000313" key="13">
    <source>
        <dbReference type="Proteomes" id="UP000373149"/>
    </source>
</evidence>
<dbReference type="InterPro" id="IPR012348">
    <property type="entry name" value="RNR-like"/>
</dbReference>
<protein>
    <submittedName>
        <fullName evidence="12">Acyl-ACP desaturase</fullName>
    </submittedName>
</protein>
<reference evidence="12 13" key="1">
    <citation type="submission" date="2019-09" db="EMBL/GenBank/DDBJ databases">
        <authorList>
            <person name="Duangmal K."/>
            <person name="Teo W.F.A."/>
            <person name="Lipun K."/>
        </authorList>
    </citation>
    <scope>NUCLEOTIDE SEQUENCE [LARGE SCALE GENOMIC DNA]</scope>
    <source>
        <strain evidence="12 13">K1PN6</strain>
    </source>
</reference>
<dbReference type="InterPro" id="IPR009078">
    <property type="entry name" value="Ferritin-like_SF"/>
</dbReference>
<evidence type="ECO:0000256" key="11">
    <source>
        <dbReference type="PIRSR" id="PIRSR000346-1"/>
    </source>
</evidence>
<keyword evidence="8 11" id="KW-0408">Iron</keyword>
<evidence type="ECO:0000256" key="4">
    <source>
        <dbReference type="ARBA" id="ARBA00022516"/>
    </source>
</evidence>
<keyword evidence="6" id="KW-0276">Fatty acid metabolism</keyword>
<dbReference type="EMBL" id="VMNX01000081">
    <property type="protein sequence ID" value="MPY51056.1"/>
    <property type="molecule type" value="Genomic_DNA"/>
</dbReference>
<evidence type="ECO:0000313" key="12">
    <source>
        <dbReference type="EMBL" id="MPY51056.1"/>
    </source>
</evidence>
<dbReference type="PANTHER" id="PTHR31155:SF9">
    <property type="entry name" value="STEAROYL-[ACYL-CARRIER-PROTEIN] 9-DESATURASE 7, CHLOROPLASTIC"/>
    <property type="match status" value="1"/>
</dbReference>
<evidence type="ECO:0000256" key="6">
    <source>
        <dbReference type="ARBA" id="ARBA00022832"/>
    </source>
</evidence>
<dbReference type="GO" id="GO:0046872">
    <property type="term" value="F:metal ion binding"/>
    <property type="evidence" value="ECO:0007669"/>
    <property type="project" value="UniProtKB-KW"/>
</dbReference>